<keyword evidence="1" id="KW-0472">Membrane</keyword>
<dbReference type="KEGG" id="mcoo:MCOO_29460"/>
<evidence type="ECO:0000313" key="2">
    <source>
        <dbReference type="EMBL" id="BBX46931.1"/>
    </source>
</evidence>
<evidence type="ECO:0000256" key="1">
    <source>
        <dbReference type="SAM" id="Phobius"/>
    </source>
</evidence>
<keyword evidence="1" id="KW-0812">Transmembrane</keyword>
<sequence>MIGLGIILLILGYVLKVAVLQTIGIILLVIGAVLWVLGAVGRPVGGRRYWY</sequence>
<accession>A0A7I7KZE6</accession>
<name>A0A7I7KZE6_9MYCO</name>
<gene>
    <name evidence="2" type="ORF">MCOO_29460</name>
</gene>
<reference evidence="2 3" key="1">
    <citation type="journal article" date="2019" name="Emerg. Microbes Infect.">
        <title>Comprehensive subspecies identification of 175 nontuberculous mycobacteria species based on 7547 genomic profiles.</title>
        <authorList>
            <person name="Matsumoto Y."/>
            <person name="Kinjo T."/>
            <person name="Motooka D."/>
            <person name="Nabeya D."/>
            <person name="Jung N."/>
            <person name="Uechi K."/>
            <person name="Horii T."/>
            <person name="Iida T."/>
            <person name="Fujita J."/>
            <person name="Nakamura S."/>
        </authorList>
    </citation>
    <scope>NUCLEOTIDE SEQUENCE [LARGE SCALE GENOMIC DNA]</scope>
    <source>
        <strain evidence="2 3">JCM 12404</strain>
    </source>
</reference>
<evidence type="ECO:0000313" key="3">
    <source>
        <dbReference type="Proteomes" id="UP000465866"/>
    </source>
</evidence>
<feature type="transmembrane region" description="Helical" evidence="1">
    <location>
        <begin position="6"/>
        <end position="38"/>
    </location>
</feature>
<keyword evidence="3" id="KW-1185">Reference proteome</keyword>
<dbReference type="Proteomes" id="UP000465866">
    <property type="component" value="Chromosome"/>
</dbReference>
<dbReference type="AlphaFoldDB" id="A0A7I7KZE6"/>
<proteinExistence type="predicted"/>
<organism evidence="2 3">
    <name type="scientific">Mycobacterium cookii</name>
    <dbReference type="NCBI Taxonomy" id="1775"/>
    <lineage>
        <taxon>Bacteria</taxon>
        <taxon>Bacillati</taxon>
        <taxon>Actinomycetota</taxon>
        <taxon>Actinomycetes</taxon>
        <taxon>Mycobacteriales</taxon>
        <taxon>Mycobacteriaceae</taxon>
        <taxon>Mycobacterium</taxon>
    </lineage>
</organism>
<protein>
    <submittedName>
        <fullName evidence="2">Uncharacterized protein</fullName>
    </submittedName>
</protein>
<keyword evidence="1" id="KW-1133">Transmembrane helix</keyword>
<dbReference type="RefSeq" id="WP_170308172.1">
    <property type="nucleotide sequence ID" value="NZ_AP022569.1"/>
</dbReference>
<dbReference type="EMBL" id="AP022569">
    <property type="protein sequence ID" value="BBX46931.1"/>
    <property type="molecule type" value="Genomic_DNA"/>
</dbReference>